<dbReference type="GO" id="GO:0012506">
    <property type="term" value="C:vesicle membrane"/>
    <property type="evidence" value="ECO:0007669"/>
    <property type="project" value="TreeGrafter"/>
</dbReference>
<dbReference type="GO" id="GO:0001786">
    <property type="term" value="F:phosphatidylserine binding"/>
    <property type="evidence" value="ECO:0007669"/>
    <property type="project" value="TreeGrafter"/>
</dbReference>
<dbReference type="PRINTS" id="PR00196">
    <property type="entry name" value="ANNEXIN"/>
</dbReference>
<dbReference type="PANTHER" id="PTHR10502">
    <property type="entry name" value="ANNEXIN"/>
    <property type="match status" value="1"/>
</dbReference>
<gene>
    <name evidence="5" type="ORF">BDV98DRAFT_534303</name>
</gene>
<proteinExistence type="inferred from homology"/>
<dbReference type="STRING" id="1884261.A0A5C3QDE6"/>
<feature type="compositionally biased region" description="Polar residues" evidence="4">
    <location>
        <begin position="1"/>
        <end position="16"/>
    </location>
</feature>
<organism evidence="5 6">
    <name type="scientific">Pterulicium gracile</name>
    <dbReference type="NCBI Taxonomy" id="1884261"/>
    <lineage>
        <taxon>Eukaryota</taxon>
        <taxon>Fungi</taxon>
        <taxon>Dikarya</taxon>
        <taxon>Basidiomycota</taxon>
        <taxon>Agaricomycotina</taxon>
        <taxon>Agaricomycetes</taxon>
        <taxon>Agaricomycetidae</taxon>
        <taxon>Agaricales</taxon>
        <taxon>Pleurotineae</taxon>
        <taxon>Pterulaceae</taxon>
        <taxon>Pterulicium</taxon>
    </lineage>
</organism>
<name>A0A5C3QDE6_9AGAR</name>
<feature type="region of interest" description="Disordered" evidence="4">
    <location>
        <begin position="1"/>
        <end position="31"/>
    </location>
</feature>
<evidence type="ECO:0000313" key="6">
    <source>
        <dbReference type="Proteomes" id="UP000305067"/>
    </source>
</evidence>
<accession>A0A5C3QDE6</accession>
<dbReference type="InterPro" id="IPR018502">
    <property type="entry name" value="Annexin_repeat"/>
</dbReference>
<dbReference type="Pfam" id="PF00191">
    <property type="entry name" value="Annexin"/>
    <property type="match status" value="3"/>
</dbReference>
<keyword evidence="2" id="KW-0677">Repeat</keyword>
<dbReference type="SUPFAM" id="SSF47874">
    <property type="entry name" value="Annexin"/>
    <property type="match status" value="1"/>
</dbReference>
<dbReference type="Proteomes" id="UP000305067">
    <property type="component" value="Unassembled WGS sequence"/>
</dbReference>
<sequence length="432" mass="47683">MSYQQPPYGSFPNSGYDQPPQPNLGGQPGGFVMPVPQVPGMQQQNIADRPPYAPDVNSGYLLPTVPTGGEYSLPPAPPMYLAPVAPSPMGGIMPTASHAPKPPVHYLGVPITGVSFNGDDLKSTIRKLKKGTKGYGTDEEKLIWAVVHLDALQVEALKKKYPEETGKELLEVIEKETSSYFRTGLQGIIHGPVGWDAVLIQEALSDPKSFAGLANEVFLGRTREEMQLLTQEFQQRSKAVLVGAARLIASETSVEVLYNLAITGDRTPDHLPINETLVQADVVELHKVKSSHQVTTLTEFFKIFVERSQPHLYAVMDLYEKAHSQKLKKKLKKEFSGSEHANLKEALMYVLDGVKHRDGGVKRDAKLLEKSMAGLGTKDKQLVWRIVRAHWNAPRMGAIKKAYEAKYYKTLASRVQGETSGDYRKLMLAIIG</sequence>
<dbReference type="Gene3D" id="1.10.220.10">
    <property type="entry name" value="Annexin"/>
    <property type="match status" value="3"/>
</dbReference>
<keyword evidence="3" id="KW-0041">Annexin</keyword>
<dbReference type="AlphaFoldDB" id="A0A5C3QDE6"/>
<dbReference type="GO" id="GO:0005509">
    <property type="term" value="F:calcium ion binding"/>
    <property type="evidence" value="ECO:0007669"/>
    <property type="project" value="InterPro"/>
</dbReference>
<dbReference type="OrthoDB" id="37886at2759"/>
<dbReference type="PROSITE" id="PS51897">
    <property type="entry name" value="ANNEXIN_2"/>
    <property type="match status" value="1"/>
</dbReference>
<evidence type="ECO:0000256" key="4">
    <source>
        <dbReference type="SAM" id="MobiDB-lite"/>
    </source>
</evidence>
<dbReference type="GO" id="GO:0005634">
    <property type="term" value="C:nucleus"/>
    <property type="evidence" value="ECO:0007669"/>
    <property type="project" value="TreeGrafter"/>
</dbReference>
<comment type="similarity">
    <text evidence="1">Belongs to the annexin family.</text>
</comment>
<dbReference type="EMBL" id="ML178841">
    <property type="protein sequence ID" value="TFK98188.1"/>
    <property type="molecule type" value="Genomic_DNA"/>
</dbReference>
<evidence type="ECO:0008006" key="7">
    <source>
        <dbReference type="Google" id="ProtNLM"/>
    </source>
</evidence>
<dbReference type="GO" id="GO:0005544">
    <property type="term" value="F:calcium-dependent phospholipid binding"/>
    <property type="evidence" value="ECO:0007669"/>
    <property type="project" value="InterPro"/>
</dbReference>
<dbReference type="GO" id="GO:0005886">
    <property type="term" value="C:plasma membrane"/>
    <property type="evidence" value="ECO:0007669"/>
    <property type="project" value="TreeGrafter"/>
</dbReference>
<dbReference type="GO" id="GO:0005737">
    <property type="term" value="C:cytoplasm"/>
    <property type="evidence" value="ECO:0007669"/>
    <property type="project" value="TreeGrafter"/>
</dbReference>
<keyword evidence="6" id="KW-1185">Reference proteome</keyword>
<dbReference type="InterPro" id="IPR001464">
    <property type="entry name" value="Annexin"/>
</dbReference>
<dbReference type="SMART" id="SM00335">
    <property type="entry name" value="ANX"/>
    <property type="match status" value="2"/>
</dbReference>
<protein>
    <recommendedName>
        <fullName evidence="7">Annexin</fullName>
    </recommendedName>
</protein>
<evidence type="ECO:0000256" key="1">
    <source>
        <dbReference type="ARBA" id="ARBA00007831"/>
    </source>
</evidence>
<evidence type="ECO:0000256" key="2">
    <source>
        <dbReference type="ARBA" id="ARBA00022737"/>
    </source>
</evidence>
<dbReference type="PANTHER" id="PTHR10502:SF102">
    <property type="entry name" value="ANNEXIN B11"/>
    <property type="match status" value="1"/>
</dbReference>
<evidence type="ECO:0000256" key="3">
    <source>
        <dbReference type="ARBA" id="ARBA00023216"/>
    </source>
</evidence>
<reference evidence="5 6" key="1">
    <citation type="journal article" date="2019" name="Nat. Ecol. Evol.">
        <title>Megaphylogeny resolves global patterns of mushroom evolution.</title>
        <authorList>
            <person name="Varga T."/>
            <person name="Krizsan K."/>
            <person name="Foldi C."/>
            <person name="Dima B."/>
            <person name="Sanchez-Garcia M."/>
            <person name="Sanchez-Ramirez S."/>
            <person name="Szollosi G.J."/>
            <person name="Szarkandi J.G."/>
            <person name="Papp V."/>
            <person name="Albert L."/>
            <person name="Andreopoulos W."/>
            <person name="Angelini C."/>
            <person name="Antonin V."/>
            <person name="Barry K.W."/>
            <person name="Bougher N.L."/>
            <person name="Buchanan P."/>
            <person name="Buyck B."/>
            <person name="Bense V."/>
            <person name="Catcheside P."/>
            <person name="Chovatia M."/>
            <person name="Cooper J."/>
            <person name="Damon W."/>
            <person name="Desjardin D."/>
            <person name="Finy P."/>
            <person name="Geml J."/>
            <person name="Haridas S."/>
            <person name="Hughes K."/>
            <person name="Justo A."/>
            <person name="Karasinski D."/>
            <person name="Kautmanova I."/>
            <person name="Kiss B."/>
            <person name="Kocsube S."/>
            <person name="Kotiranta H."/>
            <person name="LaButti K.M."/>
            <person name="Lechner B.E."/>
            <person name="Liimatainen K."/>
            <person name="Lipzen A."/>
            <person name="Lukacs Z."/>
            <person name="Mihaltcheva S."/>
            <person name="Morgado L.N."/>
            <person name="Niskanen T."/>
            <person name="Noordeloos M.E."/>
            <person name="Ohm R.A."/>
            <person name="Ortiz-Santana B."/>
            <person name="Ovrebo C."/>
            <person name="Racz N."/>
            <person name="Riley R."/>
            <person name="Savchenko A."/>
            <person name="Shiryaev A."/>
            <person name="Soop K."/>
            <person name="Spirin V."/>
            <person name="Szebenyi C."/>
            <person name="Tomsovsky M."/>
            <person name="Tulloss R.E."/>
            <person name="Uehling J."/>
            <person name="Grigoriev I.V."/>
            <person name="Vagvolgyi C."/>
            <person name="Papp T."/>
            <person name="Martin F.M."/>
            <person name="Miettinen O."/>
            <person name="Hibbett D.S."/>
            <person name="Nagy L.G."/>
        </authorList>
    </citation>
    <scope>NUCLEOTIDE SEQUENCE [LARGE SCALE GENOMIC DNA]</scope>
    <source>
        <strain evidence="5 6">CBS 309.79</strain>
    </source>
</reference>
<evidence type="ECO:0000313" key="5">
    <source>
        <dbReference type="EMBL" id="TFK98188.1"/>
    </source>
</evidence>
<dbReference type="InterPro" id="IPR037104">
    <property type="entry name" value="Annexin_sf"/>
</dbReference>